<dbReference type="EMBL" id="CP036316">
    <property type="protein sequence ID" value="QDT66996.1"/>
    <property type="molecule type" value="Genomic_DNA"/>
</dbReference>
<name>A0A517TF39_9PLAN</name>
<dbReference type="PRINTS" id="PR00411">
    <property type="entry name" value="PNDRDTASEI"/>
</dbReference>
<reference evidence="12 13" key="1">
    <citation type="submission" date="2019-02" db="EMBL/GenBank/DDBJ databases">
        <title>Deep-cultivation of Planctomycetes and their phenomic and genomic characterization uncovers novel biology.</title>
        <authorList>
            <person name="Wiegand S."/>
            <person name="Jogler M."/>
            <person name="Boedeker C."/>
            <person name="Pinto D."/>
            <person name="Vollmers J."/>
            <person name="Rivas-Marin E."/>
            <person name="Kohn T."/>
            <person name="Peeters S.H."/>
            <person name="Heuer A."/>
            <person name="Rast P."/>
            <person name="Oberbeckmann S."/>
            <person name="Bunk B."/>
            <person name="Jeske O."/>
            <person name="Meyerdierks A."/>
            <person name="Storesund J.E."/>
            <person name="Kallscheuer N."/>
            <person name="Luecker S."/>
            <person name="Lage O.M."/>
            <person name="Pohl T."/>
            <person name="Merkel B.J."/>
            <person name="Hornburger P."/>
            <person name="Mueller R.-W."/>
            <person name="Bruemmer F."/>
            <person name="Labrenz M."/>
            <person name="Spormann A.M."/>
            <person name="Op den Camp H."/>
            <person name="Overmann J."/>
            <person name="Amann R."/>
            <person name="Jetten M.S.M."/>
            <person name="Mascher T."/>
            <person name="Medema M.H."/>
            <person name="Devos D.P."/>
            <person name="Kaster A.-K."/>
            <person name="Ovreas L."/>
            <person name="Rohde M."/>
            <person name="Galperin M.Y."/>
            <person name="Jogler C."/>
        </authorList>
    </citation>
    <scope>NUCLEOTIDE SEQUENCE [LARGE SCALE GENOMIC DNA]</scope>
    <source>
        <strain evidence="12 13">V22</strain>
    </source>
</reference>
<evidence type="ECO:0000256" key="7">
    <source>
        <dbReference type="ARBA" id="ARBA00023027"/>
    </source>
</evidence>
<keyword evidence="5" id="KW-0809">Transit peptide</keyword>
<dbReference type="AlphaFoldDB" id="A0A517TF39"/>
<dbReference type="Pfam" id="PF07992">
    <property type="entry name" value="Pyr_redox_2"/>
    <property type="match status" value="1"/>
</dbReference>
<dbReference type="PRINTS" id="PR00368">
    <property type="entry name" value="FADPNR"/>
</dbReference>
<dbReference type="GO" id="GO:0050136">
    <property type="term" value="F:NADH dehydrogenase (quinone) (non-electrogenic) activity"/>
    <property type="evidence" value="ECO:0007669"/>
    <property type="project" value="UniProtKB-EC"/>
</dbReference>
<evidence type="ECO:0000256" key="6">
    <source>
        <dbReference type="ARBA" id="ARBA00023002"/>
    </source>
</evidence>
<keyword evidence="9" id="KW-0812">Transmembrane</keyword>
<keyword evidence="4" id="KW-0274">FAD</keyword>
<keyword evidence="7" id="KW-0520">NAD</keyword>
<evidence type="ECO:0000259" key="10">
    <source>
        <dbReference type="Pfam" id="PF07992"/>
    </source>
</evidence>
<keyword evidence="9" id="KW-0472">Membrane</keyword>
<gene>
    <name evidence="12" type="ORF">V22_42680</name>
</gene>
<evidence type="ECO:0000259" key="11">
    <source>
        <dbReference type="Pfam" id="PF22366"/>
    </source>
</evidence>
<evidence type="ECO:0000256" key="5">
    <source>
        <dbReference type="ARBA" id="ARBA00022946"/>
    </source>
</evidence>
<dbReference type="EC" id="1.6.5.9" evidence="2"/>
<dbReference type="InterPro" id="IPR045024">
    <property type="entry name" value="NDH-2"/>
</dbReference>
<evidence type="ECO:0000256" key="4">
    <source>
        <dbReference type="ARBA" id="ARBA00022827"/>
    </source>
</evidence>
<dbReference type="Pfam" id="PF22366">
    <property type="entry name" value="NDH2_C"/>
    <property type="match status" value="1"/>
</dbReference>
<dbReference type="Gene3D" id="3.50.50.100">
    <property type="match status" value="1"/>
</dbReference>
<evidence type="ECO:0000256" key="3">
    <source>
        <dbReference type="ARBA" id="ARBA00022630"/>
    </source>
</evidence>
<keyword evidence="6 12" id="KW-0560">Oxidoreductase</keyword>
<feature type="domain" description="External alternative NADH-ubiquinone oxidoreductase-like C-terminal" evidence="11">
    <location>
        <begin position="388"/>
        <end position="439"/>
    </location>
</feature>
<dbReference type="KEGG" id="chya:V22_42680"/>
<feature type="transmembrane region" description="Helical" evidence="9">
    <location>
        <begin position="405"/>
        <end position="425"/>
    </location>
</feature>
<dbReference type="InterPro" id="IPR036188">
    <property type="entry name" value="FAD/NAD-bd_sf"/>
</dbReference>
<feature type="domain" description="FAD/NAD(P)-binding" evidence="10">
    <location>
        <begin position="38"/>
        <end position="362"/>
    </location>
</feature>
<dbReference type="SUPFAM" id="SSF51905">
    <property type="entry name" value="FAD/NAD(P)-binding domain"/>
    <property type="match status" value="1"/>
</dbReference>
<proteinExistence type="inferred from homology"/>
<evidence type="ECO:0000256" key="8">
    <source>
        <dbReference type="ARBA" id="ARBA00047599"/>
    </source>
</evidence>
<evidence type="ECO:0000256" key="9">
    <source>
        <dbReference type="SAM" id="Phobius"/>
    </source>
</evidence>
<evidence type="ECO:0000313" key="13">
    <source>
        <dbReference type="Proteomes" id="UP000319976"/>
    </source>
</evidence>
<comment type="catalytic activity">
    <reaction evidence="8">
        <text>a quinone + NADH + H(+) = a quinol + NAD(+)</text>
        <dbReference type="Rhea" id="RHEA:46160"/>
        <dbReference type="ChEBI" id="CHEBI:15378"/>
        <dbReference type="ChEBI" id="CHEBI:24646"/>
        <dbReference type="ChEBI" id="CHEBI:57540"/>
        <dbReference type="ChEBI" id="CHEBI:57945"/>
        <dbReference type="ChEBI" id="CHEBI:132124"/>
        <dbReference type="EC" id="1.6.5.9"/>
    </reaction>
</comment>
<comment type="similarity">
    <text evidence="1">Belongs to the NADH dehydrogenase family.</text>
</comment>
<evidence type="ECO:0000313" key="12">
    <source>
        <dbReference type="EMBL" id="QDT66996.1"/>
    </source>
</evidence>
<dbReference type="InterPro" id="IPR054585">
    <property type="entry name" value="NDH2-like_C"/>
</dbReference>
<dbReference type="PANTHER" id="PTHR43706:SF47">
    <property type="entry name" value="EXTERNAL NADH-UBIQUINONE OXIDOREDUCTASE 1, MITOCHONDRIAL-RELATED"/>
    <property type="match status" value="1"/>
</dbReference>
<dbReference type="Proteomes" id="UP000319976">
    <property type="component" value="Chromosome"/>
</dbReference>
<evidence type="ECO:0000256" key="1">
    <source>
        <dbReference type="ARBA" id="ARBA00005272"/>
    </source>
</evidence>
<dbReference type="InterPro" id="IPR023753">
    <property type="entry name" value="FAD/NAD-binding_dom"/>
</dbReference>
<keyword evidence="3" id="KW-0285">Flavoprotein</keyword>
<keyword evidence="9" id="KW-1133">Transmembrane helix</keyword>
<accession>A0A517TF39</accession>
<sequence length="461" mass="51330">MKSMRNWSACERKFDDFSIICEQASFLRLKTLSGDQRHVVVIGGGFGGLEVVRDLRRADVRVTLVDRNNYHLFQPLLYQVATGALSPANITAPLRSVLRWQKNCQVIMAEVVDFDIENQRVILADGELQYDDLIVAAGASDSYFGHPEWKSAAPGMKSVEDALEIRRRIFYAFEAAEREDDPDLRAAWMTFVVVGGGPTGVELVGAIADIATNTLRDNFRNINPEDARILLLEGGEHVLGHYPVELCENAEAKLRKLGAEVHVKTFATDIQEDHVVLTCGDEQTRVPTKTVVWAAGVRANPLGEKLAAACGVECGRGGHVPVNEQLRVEGHDNIYVIGDIAACKKPEGGYLPGVAPVAIQQGSFVADEIKAEVSGKPRQKPFEYHDHGSMATIGRASAVADFSGWKFTGFFAWILWLFVHLILIVQFQNRILIFLQWTWYYMTYSRSARIITGMQKHQQDK</sequence>
<evidence type="ECO:0000256" key="2">
    <source>
        <dbReference type="ARBA" id="ARBA00012637"/>
    </source>
</evidence>
<keyword evidence="13" id="KW-1185">Reference proteome</keyword>
<dbReference type="PANTHER" id="PTHR43706">
    <property type="entry name" value="NADH DEHYDROGENASE"/>
    <property type="match status" value="1"/>
</dbReference>
<organism evidence="12 13">
    <name type="scientific">Calycomorphotria hydatis</name>
    <dbReference type="NCBI Taxonomy" id="2528027"/>
    <lineage>
        <taxon>Bacteria</taxon>
        <taxon>Pseudomonadati</taxon>
        <taxon>Planctomycetota</taxon>
        <taxon>Planctomycetia</taxon>
        <taxon>Planctomycetales</taxon>
        <taxon>Planctomycetaceae</taxon>
        <taxon>Calycomorphotria</taxon>
    </lineage>
</organism>
<dbReference type="RefSeq" id="WP_231734110.1">
    <property type="nucleotide sequence ID" value="NZ_CP036316.1"/>
</dbReference>
<protein>
    <recommendedName>
        <fullName evidence="2">NADH:ubiquinone reductase (non-electrogenic)</fullName>
        <ecNumber evidence="2">1.6.5.9</ecNumber>
    </recommendedName>
</protein>